<evidence type="ECO:0000313" key="3">
    <source>
        <dbReference type="Proteomes" id="UP000029734"/>
    </source>
</evidence>
<dbReference type="Pfam" id="PF07833">
    <property type="entry name" value="Cu_amine_oxidN1"/>
    <property type="match status" value="1"/>
</dbReference>
<organism evidence="2 3">
    <name type="scientific">Paenibacillus wynnii</name>
    <dbReference type="NCBI Taxonomy" id="268407"/>
    <lineage>
        <taxon>Bacteria</taxon>
        <taxon>Bacillati</taxon>
        <taxon>Bacillota</taxon>
        <taxon>Bacilli</taxon>
        <taxon>Bacillales</taxon>
        <taxon>Paenibacillaceae</taxon>
        <taxon>Paenibacillus</taxon>
    </lineage>
</organism>
<accession>A0A098MD37</accession>
<name>A0A098MD37_9BACL</name>
<dbReference type="eggNOG" id="COG0265">
    <property type="taxonomic scope" value="Bacteria"/>
</dbReference>
<evidence type="ECO:0000259" key="1">
    <source>
        <dbReference type="Pfam" id="PF07833"/>
    </source>
</evidence>
<dbReference type="InterPro" id="IPR012854">
    <property type="entry name" value="Cu_amine_oxidase-like_N"/>
</dbReference>
<dbReference type="AlphaFoldDB" id="A0A098MD37"/>
<feature type="domain" description="Copper amine oxidase-like N-terminal" evidence="1">
    <location>
        <begin position="48"/>
        <end position="144"/>
    </location>
</feature>
<keyword evidence="3" id="KW-1185">Reference proteome</keyword>
<dbReference type="eggNOG" id="COG1638">
    <property type="taxonomic scope" value="Bacteria"/>
</dbReference>
<protein>
    <recommendedName>
        <fullName evidence="1">Copper amine oxidase-like N-terminal domain-containing protein</fullName>
    </recommendedName>
</protein>
<dbReference type="OrthoDB" id="1736367at2"/>
<comment type="caution">
    <text evidence="2">The sequence shown here is derived from an EMBL/GenBank/DDBJ whole genome shotgun (WGS) entry which is preliminary data.</text>
</comment>
<dbReference type="STRING" id="268407.PWYN_14870"/>
<dbReference type="EMBL" id="JQCR01000002">
    <property type="protein sequence ID" value="KGE20479.1"/>
    <property type="molecule type" value="Genomic_DNA"/>
</dbReference>
<reference evidence="2 3" key="2">
    <citation type="submission" date="2014-10" db="EMBL/GenBank/DDBJ databases">
        <title>Comparative genomics of the Paenibacillus odorifer group.</title>
        <authorList>
            <person name="Tsai Y.-C."/>
            <person name="Martin N."/>
            <person name="Korlach J."/>
            <person name="Wiedmann M."/>
        </authorList>
    </citation>
    <scope>NUCLEOTIDE SEQUENCE [LARGE SCALE GENOMIC DNA]</scope>
    <source>
        <strain evidence="2 3">DSM 18334</strain>
    </source>
</reference>
<dbReference type="Gene3D" id="3.30.457.10">
    <property type="entry name" value="Copper amine oxidase-like, N-terminal domain"/>
    <property type="match status" value="2"/>
</dbReference>
<gene>
    <name evidence="2" type="ORF">PWYN_14870</name>
</gene>
<sequence length="637" mass="70182">MRKLSLTRGLHTVLAMLLLLALIPITTVQAAAKDNLELLLKVGSTNATVNGKTIKIVKPFTEKGAVMVPLGVFKKTFGSTVTLELNDVVKVMFGPHTGAMTIGSQTAWKDGVKVKLDAPPRMVSGVLMVPLRFVAGVIGAGISSGSKGTIVVSMAAPLADSRSPKNDGIDSGVGKTKVGNSYYEWSMNYPSGLIVGDSGGDENVATFMSSENLYYLEIHATLLEVKADVDEMLDQLVRSSEESGETILDRGTFPEAMIPYARVVSKDSSGALWEGRQYYANGRLYELYLTDDNAMNYKDFAKYAGLLNSFQPSFNAKDRSIRDLSTVKEGSRTALNRDYGISLQIPADWSKDDQHLYYESKDGSYFQLKVSSAPSGSSLASWGEELKSQAADSFVPDAYLNKGSFFINISGVQAQINEVQYNYGNGWTTEYQMLLLKNGYRYYGKFVASAGHEDEKAKFNAMVSSMKIDFETIKENFGRLAEDSYLSLKNKAVTKISKTFGYVIDIPLLWAPYQDIFETQNVEYRFTGGRFQLSLSPEGFMEFTVNQLKDYYQNKNNDPKGPIIESVEETTFAGGPATVITVHQTKGAIPYVIKTTVFSKKDVVYTLTVTLNDANATPVQQQLLEQTLQSFRFTGTK</sequence>
<dbReference type="SUPFAM" id="SSF55383">
    <property type="entry name" value="Copper amine oxidase, domain N"/>
    <property type="match status" value="2"/>
</dbReference>
<proteinExistence type="predicted"/>
<dbReference type="RefSeq" id="WP_036652768.1">
    <property type="nucleotide sequence ID" value="NZ_JQCR01000002.1"/>
</dbReference>
<dbReference type="Proteomes" id="UP000029734">
    <property type="component" value="Unassembled WGS sequence"/>
</dbReference>
<evidence type="ECO:0000313" key="2">
    <source>
        <dbReference type="EMBL" id="KGE20479.1"/>
    </source>
</evidence>
<dbReference type="InterPro" id="IPR036582">
    <property type="entry name" value="Mao_N_sf"/>
</dbReference>
<reference evidence="2 3" key="1">
    <citation type="submission" date="2014-08" db="EMBL/GenBank/DDBJ databases">
        <authorList>
            <person name="den Bakker H.C."/>
        </authorList>
    </citation>
    <scope>NUCLEOTIDE SEQUENCE [LARGE SCALE GENOMIC DNA]</scope>
    <source>
        <strain evidence="2 3">DSM 18334</strain>
    </source>
</reference>